<evidence type="ECO:0000313" key="5">
    <source>
        <dbReference type="Proteomes" id="UP000501926"/>
    </source>
</evidence>
<reference evidence="1" key="1">
    <citation type="journal article" date="2006" name="Nature">
        <title>Deciphering the evolution and metabolism of an anammox bacterium from a community genome.</title>
        <authorList>
            <person name="Strous M."/>
            <person name="Pelletier E."/>
            <person name="Mangenot S."/>
            <person name="Rattei T."/>
            <person name="Lehner A."/>
            <person name="Taylor M.W."/>
            <person name="Horn M."/>
            <person name="Daims H."/>
            <person name="Bartol-Mavel D."/>
            <person name="Wincker P."/>
            <person name="Barbe V."/>
            <person name="Fonknechten N."/>
            <person name="Vallenet D."/>
            <person name="Segurens B."/>
            <person name="Schenowitz-Truong C."/>
            <person name="Medigue C."/>
            <person name="Collingro A."/>
            <person name="Snel B."/>
            <person name="Dutilh B.E."/>
            <person name="OpDenCamp H.J.M."/>
            <person name="vanDerDrift C."/>
            <person name="Cirpus I."/>
            <person name="vanDePas-Schoonen K.T."/>
            <person name="Harhangi H.R."/>
            <person name="vanNiftrik L."/>
            <person name="Schmid M."/>
            <person name="Keltjens J."/>
            <person name="vanDeVossenberg J."/>
            <person name="Kartal B."/>
            <person name="Meier H."/>
            <person name="Frishman D."/>
            <person name="Huynen M.A."/>
            <person name="Mewes H."/>
            <person name="Weissenbach J."/>
            <person name="Jetten M.S.M."/>
            <person name="Wagner M."/>
            <person name="LePaslier D."/>
        </authorList>
    </citation>
    <scope>NUCLEOTIDE SEQUENCE</scope>
</reference>
<accession>Q1Q032</accession>
<evidence type="ECO:0000313" key="4">
    <source>
        <dbReference type="Proteomes" id="UP000221734"/>
    </source>
</evidence>
<sequence length="229" mass="26793">MPEPTIKCLNCQTEFQKRRLRCTNCNEIGIYKLYKYVRFYDRSLDILKNKMIWFSTAEKLNDPFEFSFHLSEMHINGFPIDEVSLETAIRAMKQMGVLPFSEINDNILMWSHYSESHTGFCIEFERTDSNELGNWDYCMPVLYDDNLPTIKPIELGDKKVVSKILTTKSKLWSYEREWRILVNKGNQIHDLPGNITGIVFGCRMLFAKRREIARILGGAVTYMHAVKAL</sequence>
<organism evidence="1">
    <name type="scientific">Kuenenia stuttgartiensis</name>
    <dbReference type="NCBI Taxonomy" id="174633"/>
    <lineage>
        <taxon>Bacteria</taxon>
        <taxon>Pseudomonadati</taxon>
        <taxon>Planctomycetota</taxon>
        <taxon>Candidatus Brocadiia</taxon>
        <taxon>Candidatus Brocadiales</taxon>
        <taxon>Candidatus Brocadiaceae</taxon>
        <taxon>Candidatus Kuenenia</taxon>
    </lineage>
</organism>
<dbReference type="EMBL" id="CP049055">
    <property type="protein sequence ID" value="QII09924.1"/>
    <property type="molecule type" value="Genomic_DNA"/>
</dbReference>
<dbReference type="EMBL" id="LT934425">
    <property type="protein sequence ID" value="SOH04205.1"/>
    <property type="molecule type" value="Genomic_DNA"/>
</dbReference>
<reference evidence="2 5" key="5">
    <citation type="submission" date="2020-02" db="EMBL/GenBank/DDBJ databases">
        <title>Newly sequenced genome of strain CSTR1 showed variability in Candidatus Kuenenia stuttgartiensis genomes.</title>
        <authorList>
            <person name="Ding C."/>
            <person name="Adrian L."/>
        </authorList>
    </citation>
    <scope>NUCLEOTIDE SEQUENCE [LARGE SCALE GENOMIC DNA]</scope>
    <source>
        <strain evidence="2 5">CSTR1</strain>
    </source>
</reference>
<keyword evidence="4" id="KW-1185">Reference proteome</keyword>
<dbReference type="InterPro" id="IPR021352">
    <property type="entry name" value="DUF2971"/>
</dbReference>
<dbReference type="Proteomes" id="UP000221734">
    <property type="component" value="Chromosome Kuenenia_stuttgartiensis_MBR1"/>
</dbReference>
<dbReference type="KEGG" id="kst:KSMBR1_1706"/>
<dbReference type="AlphaFoldDB" id="Q1Q032"/>
<reference evidence="3" key="3">
    <citation type="submission" date="2017-10" db="EMBL/GenBank/DDBJ databases">
        <authorList>
            <person name="Banno H."/>
            <person name="Chua N.-H."/>
        </authorList>
    </citation>
    <scope>NUCLEOTIDE SEQUENCE [LARGE SCALE GENOMIC DNA]</scope>
    <source>
        <strain evidence="3">Kuenenia_mbr1_ru-nijmegen</strain>
    </source>
</reference>
<evidence type="ECO:0000313" key="1">
    <source>
        <dbReference type="EMBL" id="CAJ72696.1"/>
    </source>
</evidence>
<name>Q1Q032_KUEST</name>
<dbReference type="Proteomes" id="UP000501926">
    <property type="component" value="Chromosome"/>
</dbReference>
<evidence type="ECO:0000313" key="3">
    <source>
        <dbReference type="EMBL" id="SOH04205.1"/>
    </source>
</evidence>
<gene>
    <name evidence="2" type="ORF">KsCSTR_05450</name>
    <name evidence="3" type="ORF">KSMBR1_1706</name>
    <name evidence="1" type="ORF">kustd1951</name>
</gene>
<evidence type="ECO:0000313" key="2">
    <source>
        <dbReference type="EMBL" id="QII09924.1"/>
    </source>
</evidence>
<evidence type="ECO:0008006" key="6">
    <source>
        <dbReference type="Google" id="ProtNLM"/>
    </source>
</evidence>
<dbReference type="EMBL" id="CT573072">
    <property type="protein sequence ID" value="CAJ72696.1"/>
    <property type="molecule type" value="Genomic_DNA"/>
</dbReference>
<reference evidence="1" key="2">
    <citation type="submission" date="2006-01" db="EMBL/GenBank/DDBJ databases">
        <authorList>
            <person name="Genoscope"/>
        </authorList>
    </citation>
    <scope>NUCLEOTIDE SEQUENCE</scope>
</reference>
<reference evidence="4" key="4">
    <citation type="submission" date="2017-10" db="EMBL/GenBank/DDBJ databases">
        <authorList>
            <person name="Frank J."/>
        </authorList>
    </citation>
    <scope>NUCLEOTIDE SEQUENCE [LARGE SCALE GENOMIC DNA]</scope>
</reference>
<proteinExistence type="predicted"/>
<dbReference type="Pfam" id="PF11185">
    <property type="entry name" value="DUF2971"/>
    <property type="match status" value="1"/>
</dbReference>
<protein>
    <recommendedName>
        <fullName evidence="6">DUF2971 domain-containing protein</fullName>
    </recommendedName>
</protein>